<keyword evidence="2" id="KW-1185">Reference proteome</keyword>
<reference evidence="1 2" key="1">
    <citation type="submission" date="2018-03" db="EMBL/GenBank/DDBJ databases">
        <title>Genomic Encyclopedia of Type Strains, Phase III (KMG-III): the genomes of soil and plant-associated and newly described type strains.</title>
        <authorList>
            <person name="Whitman W."/>
        </authorList>
    </citation>
    <scope>NUCLEOTIDE SEQUENCE [LARGE SCALE GENOMIC DNA]</scope>
    <source>
        <strain evidence="1 2">CGMCC 4.7097</strain>
    </source>
</reference>
<dbReference type="InterPro" id="IPR023393">
    <property type="entry name" value="START-like_dom_sf"/>
</dbReference>
<dbReference type="CDD" id="cd08861">
    <property type="entry name" value="OtcD1_ARO-CYC_like"/>
    <property type="match status" value="1"/>
</dbReference>
<dbReference type="OrthoDB" id="3680860at2"/>
<dbReference type="RefSeq" id="WP_106618837.1">
    <property type="nucleotide sequence ID" value="NZ_PYAX01000012.1"/>
</dbReference>
<sequence length="298" mass="32490">MARSAEHTARHEVHVDAAPDHVFDLLADLDQWPRLFRPFVLVESLGGRDGVERVGMWATFDDAIEHWAAFREVDRDHRRLTFRPERPHPPVTAMERTWQVSPAPAGGSLLTLSHRVTADEDALDGVRAGIEDIAARETAAVRAAAEQDPAFVVVVVDTVDVPRPPEQVYAYLWQAAKWPDALAHVESAETRYEAGDAQVVEVVTREARGGTLTTRLARVGFPHHALAYKHLLLPPLGSSHHASWHIATAPGGSTVTSRQVAVVDEAGARAVLGDDLTGVRDFVHGELSTKARLLLGGA</sequence>
<name>A0A2P8I2I3_SACCR</name>
<dbReference type="SUPFAM" id="SSF55961">
    <property type="entry name" value="Bet v1-like"/>
    <property type="match status" value="2"/>
</dbReference>
<evidence type="ECO:0000313" key="2">
    <source>
        <dbReference type="Proteomes" id="UP000241118"/>
    </source>
</evidence>
<comment type="caution">
    <text evidence="1">The sequence shown here is derived from an EMBL/GenBank/DDBJ whole genome shotgun (WGS) entry which is preliminary data.</text>
</comment>
<proteinExistence type="predicted"/>
<evidence type="ECO:0000313" key="1">
    <source>
        <dbReference type="EMBL" id="PSL52671.1"/>
    </source>
</evidence>
<dbReference type="Pfam" id="PF10604">
    <property type="entry name" value="Polyketide_cyc2"/>
    <property type="match status" value="2"/>
</dbReference>
<protein>
    <submittedName>
        <fullName evidence="1">Aromatase/bifunctional cyclase/aromatase</fullName>
    </submittedName>
</protein>
<organism evidence="1 2">
    <name type="scientific">Saccharothrix carnea</name>
    <dbReference type="NCBI Taxonomy" id="1280637"/>
    <lineage>
        <taxon>Bacteria</taxon>
        <taxon>Bacillati</taxon>
        <taxon>Actinomycetota</taxon>
        <taxon>Actinomycetes</taxon>
        <taxon>Pseudonocardiales</taxon>
        <taxon>Pseudonocardiaceae</taxon>
        <taxon>Saccharothrix</taxon>
    </lineage>
</organism>
<dbReference type="AlphaFoldDB" id="A0A2P8I2I3"/>
<dbReference type="InterPro" id="IPR019587">
    <property type="entry name" value="Polyketide_cyclase/dehydratase"/>
</dbReference>
<dbReference type="Proteomes" id="UP000241118">
    <property type="component" value="Unassembled WGS sequence"/>
</dbReference>
<dbReference type="Gene3D" id="3.30.530.20">
    <property type="match status" value="2"/>
</dbReference>
<accession>A0A2P8I2I3</accession>
<dbReference type="EMBL" id="PYAX01000012">
    <property type="protein sequence ID" value="PSL52671.1"/>
    <property type="molecule type" value="Genomic_DNA"/>
</dbReference>
<gene>
    <name evidence="1" type="ORF">B0I31_112140</name>
</gene>